<proteinExistence type="predicted"/>
<dbReference type="EMBL" id="FTMD01000003">
    <property type="protein sequence ID" value="SIQ23702.1"/>
    <property type="molecule type" value="Genomic_DNA"/>
</dbReference>
<sequence>MSILPLTSALGLFGTSALRPVSTNFAATAGSLSLFSGSSTIVDLSSFGQLLSAVASFENRLSVLRPGSSDSGIGQNFGTDFGSLAAEAQYFVDSFNNLQGSLGEQNFLFGTVPTSAPAARLSADLQARVDEAFDNGDSALTQLSDLGIELRPALLPGSGGSLSIDMEALRAAFEADPAGSFSLLARAAEAFATVATEFTASNESVTSLLAAQLQFSSLQLTLGLFDDNSDSSQSGLQGLTDLLTLASLGNGGADSQARIVAALNEFSLVSSLLR</sequence>
<evidence type="ECO:0000313" key="2">
    <source>
        <dbReference type="Proteomes" id="UP000186819"/>
    </source>
</evidence>
<evidence type="ECO:0000313" key="1">
    <source>
        <dbReference type="EMBL" id="SIQ23702.1"/>
    </source>
</evidence>
<dbReference type="STRING" id="34027.SAMN05421829_10385"/>
<accession>A0A1N6R4Z5</accession>
<organism evidence="1 2">
    <name type="scientific">Aromatoleum tolulyticum</name>
    <dbReference type="NCBI Taxonomy" id="34027"/>
    <lineage>
        <taxon>Bacteria</taxon>
        <taxon>Pseudomonadati</taxon>
        <taxon>Pseudomonadota</taxon>
        <taxon>Betaproteobacteria</taxon>
        <taxon>Rhodocyclales</taxon>
        <taxon>Rhodocyclaceae</taxon>
        <taxon>Aromatoleum</taxon>
    </lineage>
</organism>
<name>A0A1N6R4Z5_9RHOO</name>
<dbReference type="AlphaFoldDB" id="A0A1N6R4Z5"/>
<dbReference type="Proteomes" id="UP000186819">
    <property type="component" value="Unassembled WGS sequence"/>
</dbReference>
<keyword evidence="2" id="KW-1185">Reference proteome</keyword>
<reference evidence="2" key="1">
    <citation type="submission" date="2017-01" db="EMBL/GenBank/DDBJ databases">
        <authorList>
            <person name="Varghese N."/>
            <person name="Submissions S."/>
        </authorList>
    </citation>
    <scope>NUCLEOTIDE SEQUENCE [LARGE SCALE GENOMIC DNA]</scope>
    <source>
        <strain evidence="2">ATCC 51758</strain>
    </source>
</reference>
<dbReference type="RefSeq" id="WP_076601098.1">
    <property type="nucleotide sequence ID" value="NZ_FTMD01000003.1"/>
</dbReference>
<protein>
    <submittedName>
        <fullName evidence="1">Uncharacterized protein</fullName>
    </submittedName>
</protein>
<gene>
    <name evidence="1" type="ORF">SAMN05421829_10385</name>
</gene>
<dbReference type="OrthoDB" id="9179710at2"/>